<reference evidence="6 7" key="1">
    <citation type="journal article" date="2015" name="Nat. Commun.">
        <title>Production of butyrate from lysine and the Amadori product fructoselysine by a human gut commensal.</title>
        <authorList>
            <person name="Bui T.P."/>
            <person name="Ritari J."/>
            <person name="Boeren S."/>
            <person name="de Waard P."/>
            <person name="Plugge C.M."/>
            <person name="de Vos W.M."/>
        </authorList>
    </citation>
    <scope>NUCLEOTIDE SEQUENCE [LARGE SCALE GENOMIC DNA]</scope>
    <source>
        <strain evidence="6 7">AF211</strain>
    </source>
</reference>
<dbReference type="EC" id="5.4.2.8" evidence="6"/>
<dbReference type="SUPFAM" id="SSF53448">
    <property type="entry name" value="Nucleotide-diphospho-sugar transferases"/>
    <property type="match status" value="1"/>
</dbReference>
<dbReference type="PATRIC" id="fig|1297617.4.peg.2981"/>
<evidence type="ECO:0000259" key="5">
    <source>
        <dbReference type="Pfam" id="PF25087"/>
    </source>
</evidence>
<dbReference type="InterPro" id="IPR056729">
    <property type="entry name" value="GMPPB_C"/>
</dbReference>
<dbReference type="AlphaFoldDB" id="A0A0S2W7I8"/>
<reference evidence="7" key="2">
    <citation type="submission" date="2015-04" db="EMBL/GenBank/DDBJ databases">
        <title>A butyrogenic pathway from the amino acid lysine in a human gut commensal.</title>
        <authorList>
            <person name="de Vos W.M."/>
            <person name="Bui N.T.P."/>
            <person name="Plugge C.M."/>
            <person name="Ritari J."/>
        </authorList>
    </citation>
    <scope>NUCLEOTIDE SEQUENCE [LARGE SCALE GENOMIC DNA]</scope>
    <source>
        <strain evidence="7">AF211</strain>
    </source>
</reference>
<dbReference type="Pfam" id="PF25087">
    <property type="entry name" value="GMPPB_C"/>
    <property type="match status" value="1"/>
</dbReference>
<dbReference type="KEGG" id="ibu:IB211_02898c"/>
<dbReference type="InterPro" id="IPR050486">
    <property type="entry name" value="Mannose-1P_guanyltransferase"/>
</dbReference>
<dbReference type="eggNOG" id="COG1208">
    <property type="taxonomic scope" value="Bacteria"/>
</dbReference>
<keyword evidence="6" id="KW-0413">Isomerase</keyword>
<keyword evidence="2 6" id="KW-0808">Transferase</keyword>
<feature type="domain" description="Mannose-1-phosphate guanyltransferase C-terminal" evidence="5">
    <location>
        <begin position="263"/>
        <end position="363"/>
    </location>
</feature>
<evidence type="ECO:0000256" key="3">
    <source>
        <dbReference type="ARBA" id="ARBA00022737"/>
    </source>
</evidence>
<keyword evidence="3" id="KW-0677">Repeat</keyword>
<dbReference type="InterPro" id="IPR018357">
    <property type="entry name" value="Hexapep_transf_CS"/>
</dbReference>
<dbReference type="EMBL" id="CP011307">
    <property type="protein sequence ID" value="ALP95289.1"/>
    <property type="molecule type" value="Genomic_DNA"/>
</dbReference>
<gene>
    <name evidence="6" type="ORF">IB211_02898c</name>
</gene>
<dbReference type="InterPro" id="IPR005835">
    <property type="entry name" value="NTP_transferase_dom"/>
</dbReference>
<evidence type="ECO:0000256" key="2">
    <source>
        <dbReference type="ARBA" id="ARBA00022679"/>
    </source>
</evidence>
<dbReference type="InterPro" id="IPR011004">
    <property type="entry name" value="Trimer_LpxA-like_sf"/>
</dbReference>
<dbReference type="GO" id="GO:0004615">
    <property type="term" value="F:phosphomannomutase activity"/>
    <property type="evidence" value="ECO:0007669"/>
    <property type="project" value="UniProtKB-EC"/>
</dbReference>
<comment type="similarity">
    <text evidence="1">Belongs to the transferase hexapeptide repeat family.</text>
</comment>
<dbReference type="SUPFAM" id="SSF51161">
    <property type="entry name" value="Trimeric LpxA-like enzymes"/>
    <property type="match status" value="1"/>
</dbReference>
<evidence type="ECO:0000313" key="6">
    <source>
        <dbReference type="EMBL" id="ALP95289.1"/>
    </source>
</evidence>
<keyword evidence="7" id="KW-1185">Reference proteome</keyword>
<dbReference type="RefSeq" id="WP_147586201.1">
    <property type="nucleotide sequence ID" value="NZ_CP011307.1"/>
</dbReference>
<sequence>MKAVIMAGGEGTRLRPITLGLPKPMVPLLGRPVMEHIIGLLKRHGITDICVTLQYMPEVVQSWFGDGAELGVRLTYFVEREPLGTAGSVKNCMSHLGEDDFLVISGDAVCDLDLSAAMGFHRASRADATLVLYRHPEPLEYGLVLTDDTGRVERFIEKPSWGQVFTNTVNTGIYLLTRRAMDRVPEGRACDFGKDLFPALLEEGAPLYGHIADGYWCDMGDCGAYLACTADALGGKVTMDMGLPQRGPGIWAAEELPGGITVVPPCWIGPGASIEEGSLLGPHAVVGPGAFVGRRSLVQRSVLMENAKVAERCTLYGTILCRGAAAQAGAVLNEGAVLGAEGMAGENSVLMERVKVWPGRKVPKGARLTASLVSGGGTGRACFGDGGVIRGTLEEELSPELLMTLGGALGAEGRLGLGYGGGECARMLARCAGCGAAAAGAAVLLHDGGCPSVGAWVAERYALPASLFVEQEGERIFLHFFDRRGLPLSRARQRKLEGALLRGEVRRASADGVGAWEHVTGTVSACAADAARRARYAGASMTPVAVSVPGETPADRLLRSALEELGCVVLPRKAVGVPGFAAEYGGLRLAAWDEEGTVLPPERVLALVSLIELENGGGRVALPAGAPEAVRALAAVRGGEVLALDRDGSEAEEVYAALPWLRDGIFAAVRLCARLGQTGERLSTLAGRVPKFVVLRREVPLRRSRGEVMQDLAEAAGAQNGEGVLIQDRGGVVWLAPLSRRAALRVAVEAATLEDAEALCREYADRVRELDRQG</sequence>
<protein>
    <submittedName>
        <fullName evidence="6">Mannose-1-phosphate guanylyltransferase</fullName>
        <ecNumber evidence="6">5.4.2.8</ecNumber>
    </submittedName>
</protein>
<dbReference type="Gene3D" id="2.160.10.10">
    <property type="entry name" value="Hexapeptide repeat proteins"/>
    <property type="match status" value="1"/>
</dbReference>
<organism evidence="6 7">
    <name type="scientific">Intestinimonas butyriciproducens</name>
    <dbReference type="NCBI Taxonomy" id="1297617"/>
    <lineage>
        <taxon>Bacteria</taxon>
        <taxon>Bacillati</taxon>
        <taxon>Bacillota</taxon>
        <taxon>Clostridia</taxon>
        <taxon>Eubacteriales</taxon>
        <taxon>Intestinimonas</taxon>
    </lineage>
</organism>
<dbReference type="Gene3D" id="3.90.550.10">
    <property type="entry name" value="Spore Coat Polysaccharide Biosynthesis Protein SpsA, Chain A"/>
    <property type="match status" value="1"/>
</dbReference>
<dbReference type="GO" id="GO:0016779">
    <property type="term" value="F:nucleotidyltransferase activity"/>
    <property type="evidence" value="ECO:0007669"/>
    <property type="project" value="UniProtKB-KW"/>
</dbReference>
<evidence type="ECO:0000256" key="1">
    <source>
        <dbReference type="ARBA" id="ARBA00007274"/>
    </source>
</evidence>
<dbReference type="InterPro" id="IPR029044">
    <property type="entry name" value="Nucleotide-diphossugar_trans"/>
</dbReference>
<dbReference type="CDD" id="cd04181">
    <property type="entry name" value="NTP_transferase"/>
    <property type="match status" value="1"/>
</dbReference>
<keyword evidence="6" id="KW-0548">Nucleotidyltransferase</keyword>
<dbReference type="eggNOG" id="COG1109">
    <property type="taxonomic scope" value="Bacteria"/>
</dbReference>
<dbReference type="Proteomes" id="UP000064844">
    <property type="component" value="Chromosome"/>
</dbReference>
<proteinExistence type="inferred from homology"/>
<feature type="domain" description="Nucleotidyl transferase" evidence="4">
    <location>
        <begin position="2"/>
        <end position="231"/>
    </location>
</feature>
<dbReference type="PROSITE" id="PS00101">
    <property type="entry name" value="HEXAPEP_TRANSFERASES"/>
    <property type="match status" value="1"/>
</dbReference>
<dbReference type="Pfam" id="PF00483">
    <property type="entry name" value="NTP_transferase"/>
    <property type="match status" value="1"/>
</dbReference>
<dbReference type="STRING" id="1297617.IB211_02898c"/>
<name>A0A0S2W7I8_9FIRM</name>
<evidence type="ECO:0000313" key="7">
    <source>
        <dbReference type="Proteomes" id="UP000064844"/>
    </source>
</evidence>
<dbReference type="PANTHER" id="PTHR22572">
    <property type="entry name" value="SUGAR-1-PHOSPHATE GUANYL TRANSFERASE"/>
    <property type="match status" value="1"/>
</dbReference>
<accession>A0A0S2W7I8</accession>
<evidence type="ECO:0000259" key="4">
    <source>
        <dbReference type="Pfam" id="PF00483"/>
    </source>
</evidence>